<dbReference type="RefSeq" id="WP_196955758.1">
    <property type="nucleotide sequence ID" value="NZ_JADWYK010000008.1"/>
</dbReference>
<comment type="caution">
    <text evidence="5">The sequence shown here is derived from an EMBL/GenBank/DDBJ whole genome shotgun (WGS) entry which is preliminary data.</text>
</comment>
<dbReference type="PROSITE" id="PS50005">
    <property type="entry name" value="TPR"/>
    <property type="match status" value="1"/>
</dbReference>
<feature type="chain" id="PRO_5047328333" evidence="4">
    <location>
        <begin position="20"/>
        <end position="379"/>
    </location>
</feature>
<feature type="signal peptide" evidence="4">
    <location>
        <begin position="1"/>
        <end position="19"/>
    </location>
</feature>
<evidence type="ECO:0000313" key="6">
    <source>
        <dbReference type="Proteomes" id="UP000601099"/>
    </source>
</evidence>
<feature type="repeat" description="TPR" evidence="3">
    <location>
        <begin position="253"/>
        <end position="286"/>
    </location>
</feature>
<evidence type="ECO:0000256" key="3">
    <source>
        <dbReference type="PROSITE-ProRule" id="PRU00339"/>
    </source>
</evidence>
<accession>A0ABS0L5E6</accession>
<dbReference type="EMBL" id="JADWYK010000008">
    <property type="protein sequence ID" value="MBG8554743.1"/>
    <property type="molecule type" value="Genomic_DNA"/>
</dbReference>
<evidence type="ECO:0000256" key="2">
    <source>
        <dbReference type="ARBA" id="ARBA00022803"/>
    </source>
</evidence>
<proteinExistence type="predicted"/>
<dbReference type="PANTHER" id="PTHR44858">
    <property type="entry name" value="TETRATRICOPEPTIDE REPEAT PROTEIN 6"/>
    <property type="match status" value="1"/>
</dbReference>
<keyword evidence="1" id="KW-0677">Repeat</keyword>
<evidence type="ECO:0000313" key="5">
    <source>
        <dbReference type="EMBL" id="MBG8554743.1"/>
    </source>
</evidence>
<name>A0ABS0L5E6_9BACT</name>
<dbReference type="Pfam" id="PF13181">
    <property type="entry name" value="TPR_8"/>
    <property type="match status" value="1"/>
</dbReference>
<dbReference type="InterPro" id="IPR011990">
    <property type="entry name" value="TPR-like_helical_dom_sf"/>
</dbReference>
<dbReference type="SUPFAM" id="SSF48452">
    <property type="entry name" value="TPR-like"/>
    <property type="match status" value="1"/>
</dbReference>
<protein>
    <submittedName>
        <fullName evidence="5">Tetratricopeptide repeat protein</fullName>
    </submittedName>
</protein>
<dbReference type="Pfam" id="PF13414">
    <property type="entry name" value="TPR_11"/>
    <property type="match status" value="1"/>
</dbReference>
<keyword evidence="4" id="KW-0732">Signal</keyword>
<dbReference type="Gene3D" id="1.25.40.10">
    <property type="entry name" value="Tetratricopeptide repeat domain"/>
    <property type="match status" value="3"/>
</dbReference>
<dbReference type="InterPro" id="IPR050498">
    <property type="entry name" value="Ycf3"/>
</dbReference>
<evidence type="ECO:0000256" key="4">
    <source>
        <dbReference type="SAM" id="SignalP"/>
    </source>
</evidence>
<dbReference type="Proteomes" id="UP000601099">
    <property type="component" value="Unassembled WGS sequence"/>
</dbReference>
<dbReference type="SMART" id="SM00028">
    <property type="entry name" value="TPR"/>
    <property type="match status" value="5"/>
</dbReference>
<organism evidence="5 6">
    <name type="scientific">Hymenobacter guriensis</name>
    <dbReference type="NCBI Taxonomy" id="2793065"/>
    <lineage>
        <taxon>Bacteria</taxon>
        <taxon>Pseudomonadati</taxon>
        <taxon>Bacteroidota</taxon>
        <taxon>Cytophagia</taxon>
        <taxon>Cytophagales</taxon>
        <taxon>Hymenobacteraceae</taxon>
        <taxon>Hymenobacter</taxon>
    </lineage>
</organism>
<reference evidence="5 6" key="1">
    <citation type="submission" date="2020-11" db="EMBL/GenBank/DDBJ databases">
        <title>Hymenobacter sp.</title>
        <authorList>
            <person name="Kim M.K."/>
        </authorList>
    </citation>
    <scope>NUCLEOTIDE SEQUENCE [LARGE SCALE GENOMIC DNA]</scope>
    <source>
        <strain evidence="5 6">BT594</strain>
    </source>
</reference>
<gene>
    <name evidence="5" type="ORF">I5L79_14395</name>
</gene>
<sequence length="379" mass="42209">MKKFLLTIAAACAMQAALAQNSAVTNAVLYQRQGTLDKARTEIDKAVLNEKTKGKAKTWYTRGEVYEGMLGSPIYSKTLQPGEGAKLAFESYQKAIELEGKDSEYGKLAVGKLDNLYAVALNAGVENYNGQKYDDAINSYKMAQQIRPQDTTAYLYAAYASEAKQDFAGAKENYNKLMGINYKSPQMYGRLLQIARQEKDEAAARKVVQDALAAYPNNKGFMLEDLNMELSAGRGKQALDKIDRAIAADPTNANLYAVKGSILDQNKQTEQAFAAYKKAVEIDPNNFDAQFNLGVYNFNKGADLYTKVSRMDQAAYMKSGKKMEADGKKYFDQALPYFEKALELQPKDQATIKSLSRVYTTLKRNADAERMNKMLDSMK</sequence>
<evidence type="ECO:0000256" key="1">
    <source>
        <dbReference type="ARBA" id="ARBA00022737"/>
    </source>
</evidence>
<dbReference type="InterPro" id="IPR019734">
    <property type="entry name" value="TPR_rpt"/>
</dbReference>
<keyword evidence="6" id="KW-1185">Reference proteome</keyword>
<keyword evidence="2 3" id="KW-0802">TPR repeat</keyword>
<dbReference type="PANTHER" id="PTHR44858:SF1">
    <property type="entry name" value="UDP-N-ACETYLGLUCOSAMINE--PEPTIDE N-ACETYLGLUCOSAMINYLTRANSFERASE SPINDLY-RELATED"/>
    <property type="match status" value="1"/>
</dbReference>